<protein>
    <submittedName>
        <fullName evidence="1">Uncharacterized protein</fullName>
    </submittedName>
</protein>
<dbReference type="EMBL" id="CM042032">
    <property type="protein sequence ID" value="KAI3775878.1"/>
    <property type="molecule type" value="Genomic_DNA"/>
</dbReference>
<reference evidence="1 2" key="2">
    <citation type="journal article" date="2022" name="Mol. Ecol. Resour.">
        <title>The genomes of chicory, endive, great burdock and yacon provide insights into Asteraceae paleo-polyploidization history and plant inulin production.</title>
        <authorList>
            <person name="Fan W."/>
            <person name="Wang S."/>
            <person name="Wang H."/>
            <person name="Wang A."/>
            <person name="Jiang F."/>
            <person name="Liu H."/>
            <person name="Zhao H."/>
            <person name="Xu D."/>
            <person name="Zhang Y."/>
        </authorList>
    </citation>
    <scope>NUCLEOTIDE SEQUENCE [LARGE SCALE GENOMIC DNA]</scope>
    <source>
        <strain evidence="2">cv. Yunnan</strain>
        <tissue evidence="1">Leaves</tissue>
    </source>
</reference>
<reference evidence="2" key="1">
    <citation type="journal article" date="2022" name="Mol. Ecol. Resour.">
        <title>The genomes of chicory, endive, great burdock and yacon provide insights into Asteraceae palaeo-polyploidization history and plant inulin production.</title>
        <authorList>
            <person name="Fan W."/>
            <person name="Wang S."/>
            <person name="Wang H."/>
            <person name="Wang A."/>
            <person name="Jiang F."/>
            <person name="Liu H."/>
            <person name="Zhao H."/>
            <person name="Xu D."/>
            <person name="Zhang Y."/>
        </authorList>
    </citation>
    <scope>NUCLEOTIDE SEQUENCE [LARGE SCALE GENOMIC DNA]</scope>
    <source>
        <strain evidence="2">cv. Yunnan</strain>
    </source>
</reference>
<proteinExistence type="predicted"/>
<evidence type="ECO:0000313" key="2">
    <source>
        <dbReference type="Proteomes" id="UP001056120"/>
    </source>
</evidence>
<gene>
    <name evidence="1" type="ORF">L1987_45634</name>
</gene>
<evidence type="ECO:0000313" key="1">
    <source>
        <dbReference type="EMBL" id="KAI3775878.1"/>
    </source>
</evidence>
<comment type="caution">
    <text evidence="1">The sequence shown here is derived from an EMBL/GenBank/DDBJ whole genome shotgun (WGS) entry which is preliminary data.</text>
</comment>
<sequence>MLKSSNFQRVRLALGLTRKSGVVAFGVVLFELLFGRVALSTSLDVDECNLAKWAHECILKGKVDQIIDKRIETQIYPKCLKVFVQIAHRCLHSESKKRPTMAEMVVALELTLALQVKFDNHVKPQGILAFTKWMKCLFFSPELHSGPLGFPFQENHIINSRDLENLLIFTSQVHGSQTNQLQRLSRHNLLSQEPVYDVKCQQQYLVLKVTLVVHLNESVN</sequence>
<accession>A0ACB9FYJ2</accession>
<organism evidence="1 2">
    <name type="scientific">Smallanthus sonchifolius</name>
    <dbReference type="NCBI Taxonomy" id="185202"/>
    <lineage>
        <taxon>Eukaryota</taxon>
        <taxon>Viridiplantae</taxon>
        <taxon>Streptophyta</taxon>
        <taxon>Embryophyta</taxon>
        <taxon>Tracheophyta</taxon>
        <taxon>Spermatophyta</taxon>
        <taxon>Magnoliopsida</taxon>
        <taxon>eudicotyledons</taxon>
        <taxon>Gunneridae</taxon>
        <taxon>Pentapetalae</taxon>
        <taxon>asterids</taxon>
        <taxon>campanulids</taxon>
        <taxon>Asterales</taxon>
        <taxon>Asteraceae</taxon>
        <taxon>Asteroideae</taxon>
        <taxon>Heliantheae alliance</taxon>
        <taxon>Millerieae</taxon>
        <taxon>Smallanthus</taxon>
    </lineage>
</organism>
<dbReference type="Proteomes" id="UP001056120">
    <property type="component" value="Linkage Group LG15"/>
</dbReference>
<keyword evidence="2" id="KW-1185">Reference proteome</keyword>
<name>A0ACB9FYJ2_9ASTR</name>